<evidence type="ECO:0000256" key="10">
    <source>
        <dbReference type="HAMAP-Rule" id="MF_01151"/>
    </source>
</evidence>
<evidence type="ECO:0000256" key="2">
    <source>
        <dbReference type="ARBA" id="ARBA00009054"/>
    </source>
</evidence>
<keyword evidence="16" id="KW-1185">Reference proteome</keyword>
<gene>
    <name evidence="10 15" type="primary">grpE</name>
    <name evidence="15" type="ORF">EUV02_12995</name>
</gene>
<keyword evidence="13" id="KW-0175">Coiled coil</keyword>
<evidence type="ECO:0000256" key="3">
    <source>
        <dbReference type="ARBA" id="ARBA00011738"/>
    </source>
</evidence>
<evidence type="ECO:0000313" key="15">
    <source>
        <dbReference type="EMBL" id="TFU01215.1"/>
    </source>
</evidence>
<evidence type="ECO:0000256" key="14">
    <source>
        <dbReference type="SAM" id="MobiDB-lite"/>
    </source>
</evidence>
<reference evidence="15 16" key="1">
    <citation type="submission" date="2019-02" db="EMBL/GenBank/DDBJ databases">
        <title>Polymorphobacter sp. isolated from the lake at the Tibet of China.</title>
        <authorList>
            <person name="Li A."/>
        </authorList>
    </citation>
    <scope>NUCLEOTIDE SEQUENCE [LARGE SCALE GENOMIC DNA]</scope>
    <source>
        <strain evidence="15 16">DJ1R-1</strain>
    </source>
</reference>
<evidence type="ECO:0000256" key="7">
    <source>
        <dbReference type="ARBA" id="ARBA00053401"/>
    </source>
</evidence>
<dbReference type="CDD" id="cd00446">
    <property type="entry name" value="GrpE"/>
    <property type="match status" value="1"/>
</dbReference>
<dbReference type="GO" id="GO:0005737">
    <property type="term" value="C:cytoplasm"/>
    <property type="evidence" value="ECO:0007669"/>
    <property type="project" value="UniProtKB-SubCell"/>
</dbReference>
<comment type="subcellular location">
    <subcellularLocation>
        <location evidence="1 10">Cytoplasm</location>
    </subcellularLocation>
</comment>
<evidence type="ECO:0000256" key="13">
    <source>
        <dbReference type="SAM" id="Coils"/>
    </source>
</evidence>
<dbReference type="PANTHER" id="PTHR21237:SF23">
    <property type="entry name" value="GRPE PROTEIN HOMOLOG, MITOCHONDRIAL"/>
    <property type="match status" value="1"/>
</dbReference>
<dbReference type="GO" id="GO:0051082">
    <property type="term" value="F:unfolded protein binding"/>
    <property type="evidence" value="ECO:0007669"/>
    <property type="project" value="TreeGrafter"/>
</dbReference>
<dbReference type="EMBL" id="SIHO01000003">
    <property type="protein sequence ID" value="TFU01215.1"/>
    <property type="molecule type" value="Genomic_DNA"/>
</dbReference>
<organism evidence="15 16">
    <name type="scientific">Glacieibacterium arshaanense</name>
    <dbReference type="NCBI Taxonomy" id="2511025"/>
    <lineage>
        <taxon>Bacteria</taxon>
        <taxon>Pseudomonadati</taxon>
        <taxon>Pseudomonadota</taxon>
        <taxon>Alphaproteobacteria</taxon>
        <taxon>Sphingomonadales</taxon>
        <taxon>Sphingosinicellaceae</taxon>
        <taxon>Glacieibacterium</taxon>
    </lineage>
</organism>
<keyword evidence="4 10" id="KW-0963">Cytoplasm</keyword>
<evidence type="ECO:0000256" key="6">
    <source>
        <dbReference type="ARBA" id="ARBA00023186"/>
    </source>
</evidence>
<dbReference type="HAMAP" id="MF_01151">
    <property type="entry name" value="GrpE"/>
    <property type="match status" value="1"/>
</dbReference>
<dbReference type="GO" id="GO:0042803">
    <property type="term" value="F:protein homodimerization activity"/>
    <property type="evidence" value="ECO:0007669"/>
    <property type="project" value="InterPro"/>
</dbReference>
<dbReference type="NCBIfam" id="NF010738">
    <property type="entry name" value="PRK14140.1"/>
    <property type="match status" value="1"/>
</dbReference>
<dbReference type="FunFam" id="2.30.22.10:FF:000001">
    <property type="entry name" value="Protein GrpE"/>
    <property type="match status" value="1"/>
</dbReference>
<dbReference type="InterPro" id="IPR009012">
    <property type="entry name" value="GrpE_head"/>
</dbReference>
<dbReference type="SUPFAM" id="SSF58014">
    <property type="entry name" value="Coiled-coil domain of nucleotide exchange factor GrpE"/>
    <property type="match status" value="1"/>
</dbReference>
<dbReference type="GO" id="GO:0006457">
    <property type="term" value="P:protein folding"/>
    <property type="evidence" value="ECO:0007669"/>
    <property type="project" value="InterPro"/>
</dbReference>
<dbReference type="InterPro" id="IPR000740">
    <property type="entry name" value="GrpE"/>
</dbReference>
<dbReference type="SUPFAM" id="SSF51064">
    <property type="entry name" value="Head domain of nucleotide exchange factor GrpE"/>
    <property type="match status" value="1"/>
</dbReference>
<evidence type="ECO:0000256" key="9">
    <source>
        <dbReference type="ARBA" id="ARBA00076414"/>
    </source>
</evidence>
<comment type="subunit">
    <text evidence="3 10">Homodimer.</text>
</comment>
<dbReference type="PROSITE" id="PS01071">
    <property type="entry name" value="GRPE"/>
    <property type="match status" value="1"/>
</dbReference>
<dbReference type="RefSeq" id="WP_135246719.1">
    <property type="nucleotide sequence ID" value="NZ_SIHO01000003.1"/>
</dbReference>
<keyword evidence="6 10" id="KW-0143">Chaperone</keyword>
<dbReference type="PANTHER" id="PTHR21237">
    <property type="entry name" value="GRPE PROTEIN"/>
    <property type="match status" value="1"/>
</dbReference>
<dbReference type="Proteomes" id="UP000297737">
    <property type="component" value="Unassembled WGS sequence"/>
</dbReference>
<comment type="caution">
    <text evidence="15">The sequence shown here is derived from an EMBL/GenBank/DDBJ whole genome shotgun (WGS) entry which is preliminary data.</text>
</comment>
<dbReference type="AlphaFoldDB" id="A0A4Y9EM03"/>
<proteinExistence type="inferred from homology"/>
<dbReference type="GO" id="GO:0000774">
    <property type="term" value="F:adenyl-nucleotide exchange factor activity"/>
    <property type="evidence" value="ECO:0007669"/>
    <property type="project" value="InterPro"/>
</dbReference>
<sequence>MSDEILPDNETGASEAETGPPSFEDALIAATEEIASLKDRLLRAAAETENVRRRLEREKTDASTYAVTGFARDLLGVADNLRRAVAALPADGFDNVRTGIEATERELLAVLARNGISKIETAGQPLDPHKHQAMIEVESDEHTPGHIVSELQTGYLIKDRLLRPSLVSVAKAKAES</sequence>
<evidence type="ECO:0000313" key="16">
    <source>
        <dbReference type="Proteomes" id="UP000297737"/>
    </source>
</evidence>
<feature type="region of interest" description="Disordered" evidence="14">
    <location>
        <begin position="1"/>
        <end position="22"/>
    </location>
</feature>
<dbReference type="Gene3D" id="2.30.22.10">
    <property type="entry name" value="Head domain of nucleotide exchange factor GrpE"/>
    <property type="match status" value="1"/>
</dbReference>
<dbReference type="PRINTS" id="PR00773">
    <property type="entry name" value="GRPEPROTEIN"/>
</dbReference>
<evidence type="ECO:0000256" key="5">
    <source>
        <dbReference type="ARBA" id="ARBA00023016"/>
    </source>
</evidence>
<keyword evidence="5 10" id="KW-0346">Stress response</keyword>
<dbReference type="Gene3D" id="3.90.20.20">
    <property type="match status" value="1"/>
</dbReference>
<dbReference type="OrthoDB" id="9789811at2"/>
<evidence type="ECO:0000256" key="1">
    <source>
        <dbReference type="ARBA" id="ARBA00004496"/>
    </source>
</evidence>
<evidence type="ECO:0000256" key="4">
    <source>
        <dbReference type="ARBA" id="ARBA00022490"/>
    </source>
</evidence>
<accession>A0A4Y9EM03</accession>
<evidence type="ECO:0000256" key="8">
    <source>
        <dbReference type="ARBA" id="ARBA00072274"/>
    </source>
</evidence>
<feature type="coiled-coil region" evidence="13">
    <location>
        <begin position="27"/>
        <end position="58"/>
    </location>
</feature>
<dbReference type="Pfam" id="PF01025">
    <property type="entry name" value="GrpE"/>
    <property type="match status" value="1"/>
</dbReference>
<evidence type="ECO:0000256" key="11">
    <source>
        <dbReference type="RuleBase" id="RU000639"/>
    </source>
</evidence>
<protein>
    <recommendedName>
        <fullName evidence="8 10">Protein GrpE</fullName>
    </recommendedName>
    <alternativeName>
        <fullName evidence="9 10">HSP-70 cofactor</fullName>
    </alternativeName>
</protein>
<dbReference type="GO" id="GO:0051087">
    <property type="term" value="F:protein-folding chaperone binding"/>
    <property type="evidence" value="ECO:0007669"/>
    <property type="project" value="InterPro"/>
</dbReference>
<comment type="similarity">
    <text evidence="2 10 12">Belongs to the GrpE family.</text>
</comment>
<comment type="function">
    <text evidence="7 10 11">Participates actively in the response to hyperosmotic and heat shock by preventing the aggregation of stress-denatured proteins, in association with DnaK and GrpE. It is the nucleotide exchange factor for DnaK and may function as a thermosensor. Unfolded proteins bind initially to DnaJ; upon interaction with the DnaJ-bound protein, DnaK hydrolyzes its bound ATP, resulting in the formation of a stable complex. GrpE releases ADP from DnaK; ATP binding to DnaK triggers the release of the substrate protein, thus completing the reaction cycle. Several rounds of ATP-dependent interactions between DnaJ, DnaK and GrpE are required for fully efficient folding.</text>
</comment>
<dbReference type="InterPro" id="IPR013805">
    <property type="entry name" value="GrpE_CC"/>
</dbReference>
<name>A0A4Y9EM03_9SPHN</name>
<evidence type="ECO:0000256" key="12">
    <source>
        <dbReference type="RuleBase" id="RU004478"/>
    </source>
</evidence>